<dbReference type="EMBL" id="CAXJRC010000011">
    <property type="protein sequence ID" value="CAL2106262.1"/>
    <property type="molecule type" value="Genomic_DNA"/>
</dbReference>
<dbReference type="CDD" id="cd16917">
    <property type="entry name" value="HATPase_UhpB-NarQ-NarX-like"/>
    <property type="match status" value="1"/>
</dbReference>
<evidence type="ECO:0000256" key="7">
    <source>
        <dbReference type="ARBA" id="ARBA00022840"/>
    </source>
</evidence>
<evidence type="ECO:0000256" key="2">
    <source>
        <dbReference type="ARBA" id="ARBA00012438"/>
    </source>
</evidence>
<dbReference type="InterPro" id="IPR050482">
    <property type="entry name" value="Sensor_HK_TwoCompSys"/>
</dbReference>
<keyword evidence="4" id="KW-0808">Transferase</keyword>
<reference evidence="12 13" key="1">
    <citation type="submission" date="2024-05" db="EMBL/GenBank/DDBJ databases">
        <authorList>
            <person name="Duchaud E."/>
        </authorList>
    </citation>
    <scope>NUCLEOTIDE SEQUENCE [LARGE SCALE GENOMIC DNA]</scope>
    <source>
        <strain evidence="12">Ena-SAMPLE-TAB-13-05-2024-13:56:06:370-140305</strain>
    </source>
</reference>
<dbReference type="Pfam" id="PF07730">
    <property type="entry name" value="HisKA_3"/>
    <property type="match status" value="1"/>
</dbReference>
<evidence type="ECO:0000256" key="10">
    <source>
        <dbReference type="SAM" id="SignalP"/>
    </source>
</evidence>
<organism evidence="12 13">
    <name type="scientific">Tenacibaculum vairaonense</name>
    <dbReference type="NCBI Taxonomy" id="3137860"/>
    <lineage>
        <taxon>Bacteria</taxon>
        <taxon>Pseudomonadati</taxon>
        <taxon>Bacteroidota</taxon>
        <taxon>Flavobacteriia</taxon>
        <taxon>Flavobacteriales</taxon>
        <taxon>Flavobacteriaceae</taxon>
        <taxon>Tenacibaculum</taxon>
    </lineage>
</organism>
<dbReference type="EC" id="2.7.13.3" evidence="2"/>
<keyword evidence="5" id="KW-0547">Nucleotide-binding</keyword>
<dbReference type="PANTHER" id="PTHR24421:SF10">
    <property type="entry name" value="NITRATE_NITRITE SENSOR PROTEIN NARQ"/>
    <property type="match status" value="1"/>
</dbReference>
<comment type="caution">
    <text evidence="12">The sequence shown here is derived from an EMBL/GenBank/DDBJ whole genome shotgun (WGS) entry which is preliminary data.</text>
</comment>
<keyword evidence="8" id="KW-0902">Two-component regulatory system</keyword>
<keyword evidence="7" id="KW-0067">ATP-binding</keyword>
<keyword evidence="3" id="KW-0597">Phosphoprotein</keyword>
<protein>
    <recommendedName>
        <fullName evidence="2">histidine kinase</fullName>
        <ecNumber evidence="2">2.7.13.3</ecNumber>
    </recommendedName>
</protein>
<evidence type="ECO:0000256" key="9">
    <source>
        <dbReference type="SAM" id="Phobius"/>
    </source>
</evidence>
<dbReference type="PANTHER" id="PTHR24421">
    <property type="entry name" value="NITRATE/NITRITE SENSOR PROTEIN NARX-RELATED"/>
    <property type="match status" value="1"/>
</dbReference>
<evidence type="ECO:0000256" key="5">
    <source>
        <dbReference type="ARBA" id="ARBA00022741"/>
    </source>
</evidence>
<feature type="signal peptide" evidence="10">
    <location>
        <begin position="1"/>
        <end position="26"/>
    </location>
</feature>
<dbReference type="InterPro" id="IPR011712">
    <property type="entry name" value="Sig_transdc_His_kin_sub3_dim/P"/>
</dbReference>
<keyword evidence="10" id="KW-0732">Signal</keyword>
<evidence type="ECO:0000256" key="6">
    <source>
        <dbReference type="ARBA" id="ARBA00022777"/>
    </source>
</evidence>
<dbReference type="RefSeq" id="WP_348738024.1">
    <property type="nucleotide sequence ID" value="NZ_CAXJRC010000011.1"/>
</dbReference>
<dbReference type="Pfam" id="PF07494">
    <property type="entry name" value="Reg_prop"/>
    <property type="match status" value="1"/>
</dbReference>
<evidence type="ECO:0000313" key="12">
    <source>
        <dbReference type="EMBL" id="CAL2106262.1"/>
    </source>
</evidence>
<keyword evidence="9" id="KW-0472">Membrane</keyword>
<proteinExistence type="predicted"/>
<keyword evidence="9" id="KW-0812">Transmembrane</keyword>
<feature type="domain" description="Signal transduction histidine kinase subgroup 3 dimerisation and phosphoacceptor" evidence="11">
    <location>
        <begin position="765"/>
        <end position="825"/>
    </location>
</feature>
<accession>A0ABM9PKS5</accession>
<evidence type="ECO:0000313" key="13">
    <source>
        <dbReference type="Proteomes" id="UP001497602"/>
    </source>
</evidence>
<evidence type="ECO:0000256" key="1">
    <source>
        <dbReference type="ARBA" id="ARBA00000085"/>
    </source>
</evidence>
<keyword evidence="13" id="KW-1185">Reference proteome</keyword>
<dbReference type="SUPFAM" id="SSF101898">
    <property type="entry name" value="NHL repeat"/>
    <property type="match status" value="1"/>
</dbReference>
<dbReference type="SUPFAM" id="SSF55874">
    <property type="entry name" value="ATPase domain of HSP90 chaperone/DNA topoisomerase II/histidine kinase"/>
    <property type="match status" value="1"/>
</dbReference>
<evidence type="ECO:0000256" key="4">
    <source>
        <dbReference type="ARBA" id="ARBA00022679"/>
    </source>
</evidence>
<feature type="transmembrane region" description="Helical" evidence="9">
    <location>
        <begin position="715"/>
        <end position="734"/>
    </location>
</feature>
<evidence type="ECO:0000259" key="11">
    <source>
        <dbReference type="Pfam" id="PF07730"/>
    </source>
</evidence>
<keyword evidence="6" id="KW-0418">Kinase</keyword>
<comment type="catalytic activity">
    <reaction evidence="1">
        <text>ATP + protein L-histidine = ADP + protein N-phospho-L-histidine.</text>
        <dbReference type="EC" id="2.7.13.3"/>
    </reaction>
</comment>
<dbReference type="Proteomes" id="UP001497602">
    <property type="component" value="Unassembled WGS sequence"/>
</dbReference>
<sequence>MFKVPLTYYPKLSVLLWFACFFTIHAQNNVYKHYTTEEGLPHDITYQIIQDSQGYIWIGTDDGLVKFNGKTFLVYGSEKGLKSNYVIDIIEDVPNKQFLIATWGRGIHILKNDSIYKNESSATDYSKINKIYKLNDSLVYGDSGNSKQVFYNIKKHQINVKHVGYDHDTLLVKSKVDFKKILRDTHQNFINDTLYLHHSELNIATKDQLKGVYAFENFSYKKINLKKLNNKYVHSLTKDNGYFIAASYNHLFFYDGSKFLEKRILQLPEGKIIQMQLFKSQLYFVFINKANGLRELYCYNIYNNFLTNISQKLAIKSSISDFLFDKDANLWLTTYGSGVYQILHTNNAFYGKNYFINPDLRDIAFHDNGIISIAPNIIYSIQNDTLINSKRIPFHTETFQLLKNQEIDVIVPNKINGSYQDRWNNYVLRNKNFKAFNFSFKGVNIYLTDYSYTIKKEGRIINKGVFHNVYGSYLLNAIQDKEYIYALFGRLGIYRLNVLTGEVIQWNETMGINANMFTDLVIHNQTYWVGTNSGVYKINSLKKNHYTTNHGLLSNHVNDLFIDKFGVLWTATQKGLNVLKKTTFYSVDKNLGQESSSVKKIVEHNDYIYAVGNKGLFKYDNLYPFNNLTNTTLKVSQQNTQFTIAPINFVNPNTLKIQYQLNKDTWATLLNEKISFKNLAQDNYQVVFRYKDGLSNWIYTKPYYFKIVYPWHQQLWFYTLLIVLGAGTIVLLIYNQLLKSRKKNKIFQQTLLEREKLQEDLKNVRHQIAQDFHDDLGNKLASISMLSNLSLKKTTKESNLYPSLHQINKDANFLYAGMRDFVWSLDYKNNELKEVQLYLNDFGEKLFEFSNINFKSSNNVSKLEVTLPHYWNKQLVLVFKEAMTNTLKHSKATEVVFSVNLKNAILEIKLEDNGIGYDINTVGRKNGLRNMKERIEFINGELNFTNHNGFGVYFKGKINK</sequence>
<dbReference type="Gene3D" id="3.30.565.10">
    <property type="entry name" value="Histidine kinase-like ATPase, C-terminal domain"/>
    <property type="match status" value="1"/>
</dbReference>
<evidence type="ECO:0000256" key="8">
    <source>
        <dbReference type="ARBA" id="ARBA00023012"/>
    </source>
</evidence>
<gene>
    <name evidence="12" type="ORF">T190115A13A_10418</name>
</gene>
<name>A0ABM9PKS5_9FLAO</name>
<evidence type="ECO:0000256" key="3">
    <source>
        <dbReference type="ARBA" id="ARBA00022553"/>
    </source>
</evidence>
<dbReference type="InterPro" id="IPR015943">
    <property type="entry name" value="WD40/YVTN_repeat-like_dom_sf"/>
</dbReference>
<dbReference type="InterPro" id="IPR011110">
    <property type="entry name" value="Reg_prop"/>
</dbReference>
<dbReference type="InterPro" id="IPR036890">
    <property type="entry name" value="HATPase_C_sf"/>
</dbReference>
<feature type="chain" id="PRO_5046890034" description="histidine kinase" evidence="10">
    <location>
        <begin position="27"/>
        <end position="960"/>
    </location>
</feature>
<dbReference type="Gene3D" id="2.130.10.10">
    <property type="entry name" value="YVTN repeat-like/Quinoprotein amine dehydrogenase"/>
    <property type="match status" value="3"/>
</dbReference>
<keyword evidence="9" id="KW-1133">Transmembrane helix</keyword>